<comment type="caution">
    <text evidence="11">The sequence shown here is derived from an EMBL/GenBank/DDBJ whole genome shotgun (WGS) entry which is preliminary data.</text>
</comment>
<keyword evidence="12" id="KW-1185">Reference proteome</keyword>
<keyword evidence="6 9" id="KW-0804">Transcription</keyword>
<evidence type="ECO:0000256" key="9">
    <source>
        <dbReference type="RuleBase" id="RU364144"/>
    </source>
</evidence>
<evidence type="ECO:0000256" key="3">
    <source>
        <dbReference type="ARBA" id="ARBA00020637"/>
    </source>
</evidence>
<dbReference type="EMBL" id="JANBVO010000005">
    <property type="protein sequence ID" value="KAJ9151932.1"/>
    <property type="molecule type" value="Genomic_DNA"/>
</dbReference>
<dbReference type="Proteomes" id="UP001174694">
    <property type="component" value="Unassembled WGS sequence"/>
</dbReference>
<dbReference type="Gene3D" id="6.10.250.2610">
    <property type="match status" value="1"/>
</dbReference>
<evidence type="ECO:0000313" key="12">
    <source>
        <dbReference type="Proteomes" id="UP001174694"/>
    </source>
</evidence>
<dbReference type="AlphaFoldDB" id="A0AA38RND6"/>
<accession>A0AA38RND6</accession>
<comment type="subunit">
    <text evidence="9">Component of the Mediator complex.</text>
</comment>
<feature type="compositionally biased region" description="Low complexity" evidence="10">
    <location>
        <begin position="239"/>
        <end position="266"/>
    </location>
</feature>
<dbReference type="PANTHER" id="PTHR13074">
    <property type="entry name" value="MEDIATOR OF RNA POLYMERASE II TRANSCRIPTION SUBUNIT 8"/>
    <property type="match status" value="1"/>
</dbReference>
<reference evidence="11" key="1">
    <citation type="submission" date="2022-07" db="EMBL/GenBank/DDBJ databases">
        <title>Fungi with potential for degradation of polypropylene.</title>
        <authorList>
            <person name="Gostincar C."/>
        </authorList>
    </citation>
    <scope>NUCLEOTIDE SEQUENCE</scope>
    <source>
        <strain evidence="11">EXF-13308</strain>
    </source>
</reference>
<name>A0AA38RND6_9PEZI</name>
<dbReference type="Gene3D" id="1.20.58.1710">
    <property type="match status" value="1"/>
</dbReference>
<evidence type="ECO:0000256" key="7">
    <source>
        <dbReference type="ARBA" id="ARBA00023242"/>
    </source>
</evidence>
<evidence type="ECO:0000256" key="6">
    <source>
        <dbReference type="ARBA" id="ARBA00023163"/>
    </source>
</evidence>
<evidence type="ECO:0000256" key="10">
    <source>
        <dbReference type="SAM" id="MobiDB-lite"/>
    </source>
</evidence>
<evidence type="ECO:0000313" key="11">
    <source>
        <dbReference type="EMBL" id="KAJ9151932.1"/>
    </source>
</evidence>
<dbReference type="GO" id="GO:0006357">
    <property type="term" value="P:regulation of transcription by RNA polymerase II"/>
    <property type="evidence" value="ECO:0007669"/>
    <property type="project" value="InterPro"/>
</dbReference>
<evidence type="ECO:0000256" key="5">
    <source>
        <dbReference type="ARBA" id="ARBA00023159"/>
    </source>
</evidence>
<evidence type="ECO:0000256" key="1">
    <source>
        <dbReference type="ARBA" id="ARBA00004123"/>
    </source>
</evidence>
<feature type="compositionally biased region" description="Acidic residues" evidence="10">
    <location>
        <begin position="144"/>
        <end position="161"/>
    </location>
</feature>
<keyword evidence="7 9" id="KW-0539">Nucleus</keyword>
<organism evidence="11 12">
    <name type="scientific">Pleurostoma richardsiae</name>
    <dbReference type="NCBI Taxonomy" id="41990"/>
    <lineage>
        <taxon>Eukaryota</taxon>
        <taxon>Fungi</taxon>
        <taxon>Dikarya</taxon>
        <taxon>Ascomycota</taxon>
        <taxon>Pezizomycotina</taxon>
        <taxon>Sordariomycetes</taxon>
        <taxon>Sordariomycetidae</taxon>
        <taxon>Calosphaeriales</taxon>
        <taxon>Pleurostomataceae</taxon>
        <taxon>Pleurostoma</taxon>
    </lineage>
</organism>
<evidence type="ECO:0000256" key="8">
    <source>
        <dbReference type="ARBA" id="ARBA00031261"/>
    </source>
</evidence>
<comment type="subcellular location">
    <subcellularLocation>
        <location evidence="1 9">Nucleus</location>
    </subcellularLocation>
</comment>
<proteinExistence type="inferred from homology"/>
<dbReference type="Pfam" id="PF10232">
    <property type="entry name" value="Med8"/>
    <property type="match status" value="1"/>
</dbReference>
<dbReference type="GO" id="GO:0016592">
    <property type="term" value="C:mediator complex"/>
    <property type="evidence" value="ECO:0007669"/>
    <property type="project" value="InterPro"/>
</dbReference>
<dbReference type="InterPro" id="IPR019364">
    <property type="entry name" value="Mediatior_Med8_fun/met"/>
</dbReference>
<dbReference type="GO" id="GO:0070847">
    <property type="term" value="C:core mediator complex"/>
    <property type="evidence" value="ECO:0007669"/>
    <property type="project" value="TreeGrafter"/>
</dbReference>
<dbReference type="PANTHER" id="PTHR13074:SF9">
    <property type="entry name" value="MEDIATOR OF RNA POLYMERASE II TRANSCRIPTION SUBUNIT 8"/>
    <property type="match status" value="1"/>
</dbReference>
<feature type="region of interest" description="Disordered" evidence="10">
    <location>
        <begin position="140"/>
        <end position="171"/>
    </location>
</feature>
<feature type="region of interest" description="Disordered" evidence="10">
    <location>
        <begin position="210"/>
        <end position="267"/>
    </location>
</feature>
<evidence type="ECO:0000256" key="2">
    <source>
        <dbReference type="ARBA" id="ARBA00005716"/>
    </source>
</evidence>
<comment type="similarity">
    <text evidence="2 9">Belongs to the Mediator complex subunit 8 family.</text>
</comment>
<gene>
    <name evidence="9" type="primary">MED8</name>
    <name evidence="11" type="ORF">NKR23_g2650</name>
</gene>
<comment type="function">
    <text evidence="9">Component of the Mediator complex, a coactivator involved in the regulated transcription of nearly all RNA polymerase II-dependent genes. Mediator functions as a bridge to convey information from gene-specific regulatory proteins to the basal RNA polymerase II transcription machinery. Mediator is recruited to promoters by direct interactions with regulatory proteins and serves as a scaffold for the assembly of a functional preinitiation complex with RNA polymerase II and the general transcription factors.</text>
</comment>
<evidence type="ECO:0000256" key="4">
    <source>
        <dbReference type="ARBA" id="ARBA00023015"/>
    </source>
</evidence>
<dbReference type="GO" id="GO:0003712">
    <property type="term" value="F:transcription coregulator activity"/>
    <property type="evidence" value="ECO:0007669"/>
    <property type="project" value="InterPro"/>
</dbReference>
<keyword evidence="5 9" id="KW-0010">Activator</keyword>
<feature type="compositionally biased region" description="Acidic residues" evidence="10">
    <location>
        <begin position="218"/>
        <end position="235"/>
    </location>
</feature>
<protein>
    <recommendedName>
        <fullName evidence="3 9">Mediator of RNA polymerase II transcription subunit 8</fullName>
    </recommendedName>
    <alternativeName>
        <fullName evidence="8 9">Mediator complex subunit 8</fullName>
    </alternativeName>
</protein>
<dbReference type="GO" id="GO:0000978">
    <property type="term" value="F:RNA polymerase II cis-regulatory region sequence-specific DNA binding"/>
    <property type="evidence" value="ECO:0007669"/>
    <property type="project" value="TreeGrafter"/>
</dbReference>
<sequence>MASLNLTADELKALDSTRNRLFQLANSIGSLKNDIYQSNPLPNPASLRNSAYILQQNLSSLLAVTAEHASLFQRVVVHPSTNYPGRAQEGVLMQLLRKKLEPDVESLVEKGREAALAAGLDPQASFVSLEALRAERDRARVRYDDEDDEDEDDEDDDEDAEGVPQEPLGLGDVWADARDWYMDRMTNFIRVESSDMYTAAERAMGVENVRTGLRRPLEEEDEDEDEDESDEEGEDVVMQGVAPVAPSSAAPVAGQPGVAAAAAGPGEEPERMLWFAARGDAEMPAYIETERQRLEREGKLKQRI</sequence>
<keyword evidence="4 9" id="KW-0805">Transcription regulation</keyword>